<sequence>MVAYQVLCSDLDGTLLNQNKQVSSMDQVAIQRWQAQGKLFGITSGRALSGLAVVTAMLQSPPDFIVALNGAYVQTIDHQIVQQELPTAISYEILLRLQAQHYDFLTVTINGDSWRVVSVVRQNHELTFSTLFTKLAEGQLIDKISIKTLKASDDEQFKLLLSDLTVEVTISDVCYVEVTRQGVTKLSGLKIALNDPKTLDNVVAVGDYLNDLAMIKGVGRGYAVANALPELQKAATSVTVDHDHQPLQAIIDELLN</sequence>
<proteinExistence type="predicted"/>
<keyword evidence="2" id="KW-1185">Reference proteome</keyword>
<name>A0ABW1UGH8_9LACO</name>
<keyword evidence="1" id="KW-0378">Hydrolase</keyword>
<evidence type="ECO:0000313" key="1">
    <source>
        <dbReference type="EMBL" id="MFC6295206.1"/>
    </source>
</evidence>
<gene>
    <name evidence="1" type="ORF">ACFQH1_08320</name>
</gene>
<accession>A0ABW1UGH8</accession>
<dbReference type="PANTHER" id="PTHR10000">
    <property type="entry name" value="PHOSPHOSERINE PHOSPHATASE"/>
    <property type="match status" value="1"/>
</dbReference>
<reference evidence="2" key="1">
    <citation type="journal article" date="2019" name="Int. J. Syst. Evol. Microbiol.">
        <title>The Global Catalogue of Microorganisms (GCM) 10K type strain sequencing project: providing services to taxonomists for standard genome sequencing and annotation.</title>
        <authorList>
            <consortium name="The Broad Institute Genomics Platform"/>
            <consortium name="The Broad Institute Genome Sequencing Center for Infectious Disease"/>
            <person name="Wu L."/>
            <person name="Ma J."/>
        </authorList>
    </citation>
    <scope>NUCLEOTIDE SEQUENCE [LARGE SCALE GENOMIC DNA]</scope>
    <source>
        <strain evidence="2">CCM 8934</strain>
    </source>
</reference>
<dbReference type="NCBIfam" id="TIGR01484">
    <property type="entry name" value="HAD-SF-IIB"/>
    <property type="match status" value="1"/>
</dbReference>
<dbReference type="SUPFAM" id="SSF56784">
    <property type="entry name" value="HAD-like"/>
    <property type="match status" value="1"/>
</dbReference>
<dbReference type="EMBL" id="JBHSSB010000016">
    <property type="protein sequence ID" value="MFC6295206.1"/>
    <property type="molecule type" value="Genomic_DNA"/>
</dbReference>
<dbReference type="Proteomes" id="UP001596227">
    <property type="component" value="Unassembled WGS sequence"/>
</dbReference>
<comment type="caution">
    <text evidence="1">The sequence shown here is derived from an EMBL/GenBank/DDBJ whole genome shotgun (WGS) entry which is preliminary data.</text>
</comment>
<dbReference type="GO" id="GO:0016787">
    <property type="term" value="F:hydrolase activity"/>
    <property type="evidence" value="ECO:0007669"/>
    <property type="project" value="UniProtKB-KW"/>
</dbReference>
<dbReference type="Gene3D" id="3.30.1240.10">
    <property type="match status" value="1"/>
</dbReference>
<organism evidence="1 2">
    <name type="scientific">Lactiplantibacillus daoliensis</name>
    <dbReference type="NCBI Taxonomy" id="2559916"/>
    <lineage>
        <taxon>Bacteria</taxon>
        <taxon>Bacillati</taxon>
        <taxon>Bacillota</taxon>
        <taxon>Bacilli</taxon>
        <taxon>Lactobacillales</taxon>
        <taxon>Lactobacillaceae</taxon>
        <taxon>Lactiplantibacillus</taxon>
    </lineage>
</organism>
<dbReference type="InterPro" id="IPR006379">
    <property type="entry name" value="HAD-SF_hydro_IIB"/>
</dbReference>
<protein>
    <submittedName>
        <fullName evidence="1">HAD-IIB family hydrolase</fullName>
    </submittedName>
</protein>
<dbReference type="Pfam" id="PF08282">
    <property type="entry name" value="Hydrolase_3"/>
    <property type="match status" value="1"/>
</dbReference>
<dbReference type="PROSITE" id="PS01228">
    <property type="entry name" value="COF_1"/>
    <property type="match status" value="1"/>
</dbReference>
<dbReference type="Gene3D" id="3.40.50.1000">
    <property type="entry name" value="HAD superfamily/HAD-like"/>
    <property type="match status" value="1"/>
</dbReference>
<dbReference type="InterPro" id="IPR023214">
    <property type="entry name" value="HAD_sf"/>
</dbReference>
<dbReference type="PANTHER" id="PTHR10000:SF8">
    <property type="entry name" value="HAD SUPERFAMILY HYDROLASE-LIKE, TYPE 3"/>
    <property type="match status" value="1"/>
</dbReference>
<evidence type="ECO:0000313" key="2">
    <source>
        <dbReference type="Proteomes" id="UP001596227"/>
    </source>
</evidence>
<dbReference type="InterPro" id="IPR036412">
    <property type="entry name" value="HAD-like_sf"/>
</dbReference>
<dbReference type="RefSeq" id="WP_171000296.1">
    <property type="nucleotide sequence ID" value="NZ_BJDH01000003.1"/>
</dbReference>